<feature type="transmembrane region" description="Helical" evidence="7">
    <location>
        <begin position="194"/>
        <end position="214"/>
    </location>
</feature>
<evidence type="ECO:0000256" key="7">
    <source>
        <dbReference type="RuleBase" id="RU363032"/>
    </source>
</evidence>
<keyword evidence="11" id="KW-1185">Reference proteome</keyword>
<feature type="transmembrane region" description="Helical" evidence="7">
    <location>
        <begin position="48"/>
        <end position="73"/>
    </location>
</feature>
<evidence type="ECO:0000313" key="11">
    <source>
        <dbReference type="Proteomes" id="UP000602087"/>
    </source>
</evidence>
<dbReference type="RefSeq" id="WP_198732499.1">
    <property type="nucleotide sequence ID" value="NZ_JAEINH010000002.1"/>
</dbReference>
<feature type="region of interest" description="Disordered" evidence="8">
    <location>
        <begin position="1"/>
        <end position="41"/>
    </location>
</feature>
<evidence type="ECO:0000256" key="8">
    <source>
        <dbReference type="SAM" id="MobiDB-lite"/>
    </source>
</evidence>
<feature type="compositionally biased region" description="Low complexity" evidence="8">
    <location>
        <begin position="11"/>
        <end position="32"/>
    </location>
</feature>
<keyword evidence="6 7" id="KW-0472">Membrane</keyword>
<feature type="transmembrane region" description="Helical" evidence="7">
    <location>
        <begin position="142"/>
        <end position="162"/>
    </location>
</feature>
<keyword evidence="3" id="KW-1003">Cell membrane</keyword>
<reference evidence="10" key="1">
    <citation type="submission" date="2020-12" db="EMBL/GenBank/DDBJ databases">
        <title>Sanguibacter suaedae sp. nov., isolated from Suaeda aralocaspica.</title>
        <authorList>
            <person name="Ma Q."/>
        </authorList>
    </citation>
    <scope>NUCLEOTIDE SEQUENCE</scope>
    <source>
        <strain evidence="10">YZGR15</strain>
    </source>
</reference>
<dbReference type="InterPro" id="IPR051393">
    <property type="entry name" value="ABC_transporter_permease"/>
</dbReference>
<proteinExistence type="inferred from homology"/>
<dbReference type="PANTHER" id="PTHR30193:SF37">
    <property type="entry name" value="INNER MEMBRANE ABC TRANSPORTER PERMEASE PROTEIN YCJO"/>
    <property type="match status" value="1"/>
</dbReference>
<feature type="compositionally biased region" description="Basic and acidic residues" evidence="8">
    <location>
        <begin position="1"/>
        <end position="10"/>
    </location>
</feature>
<gene>
    <name evidence="10" type="ORF">JAV76_02740</name>
</gene>
<accession>A0A934I9Q2</accession>
<feature type="transmembrane region" description="Helical" evidence="7">
    <location>
        <begin position="298"/>
        <end position="319"/>
    </location>
</feature>
<dbReference type="Pfam" id="PF00528">
    <property type="entry name" value="BPD_transp_1"/>
    <property type="match status" value="1"/>
</dbReference>
<dbReference type="GO" id="GO:0055085">
    <property type="term" value="P:transmembrane transport"/>
    <property type="evidence" value="ECO:0007669"/>
    <property type="project" value="InterPro"/>
</dbReference>
<evidence type="ECO:0000256" key="2">
    <source>
        <dbReference type="ARBA" id="ARBA00022448"/>
    </source>
</evidence>
<comment type="similarity">
    <text evidence="7">Belongs to the binding-protein-dependent transport system permease family.</text>
</comment>
<dbReference type="GO" id="GO:0005886">
    <property type="term" value="C:plasma membrane"/>
    <property type="evidence" value="ECO:0007669"/>
    <property type="project" value="UniProtKB-SubCell"/>
</dbReference>
<feature type="domain" description="ABC transmembrane type-1" evidence="9">
    <location>
        <begin position="105"/>
        <end position="318"/>
    </location>
</feature>
<feature type="transmembrane region" description="Helical" evidence="7">
    <location>
        <begin position="248"/>
        <end position="270"/>
    </location>
</feature>
<protein>
    <submittedName>
        <fullName evidence="10">Sugar ABC transporter permease</fullName>
    </submittedName>
</protein>
<evidence type="ECO:0000313" key="10">
    <source>
        <dbReference type="EMBL" id="MBI9113931.1"/>
    </source>
</evidence>
<feature type="transmembrane region" description="Helical" evidence="7">
    <location>
        <begin position="110"/>
        <end position="130"/>
    </location>
</feature>
<keyword evidence="5 7" id="KW-1133">Transmembrane helix</keyword>
<name>A0A934I9Q2_9MICO</name>
<dbReference type="CDD" id="cd06261">
    <property type="entry name" value="TM_PBP2"/>
    <property type="match status" value="1"/>
</dbReference>
<dbReference type="PROSITE" id="PS50928">
    <property type="entry name" value="ABC_TM1"/>
    <property type="match status" value="1"/>
</dbReference>
<evidence type="ECO:0000256" key="3">
    <source>
        <dbReference type="ARBA" id="ARBA00022475"/>
    </source>
</evidence>
<dbReference type="SUPFAM" id="SSF161098">
    <property type="entry name" value="MetI-like"/>
    <property type="match status" value="1"/>
</dbReference>
<comment type="subcellular location">
    <subcellularLocation>
        <location evidence="1 7">Cell membrane</location>
        <topology evidence="1 7">Multi-pass membrane protein</topology>
    </subcellularLocation>
</comment>
<dbReference type="EMBL" id="JAEINH010000002">
    <property type="protein sequence ID" value="MBI9113931.1"/>
    <property type="molecule type" value="Genomic_DNA"/>
</dbReference>
<evidence type="ECO:0000256" key="1">
    <source>
        <dbReference type="ARBA" id="ARBA00004651"/>
    </source>
</evidence>
<evidence type="ECO:0000256" key="4">
    <source>
        <dbReference type="ARBA" id="ARBA00022692"/>
    </source>
</evidence>
<dbReference type="InterPro" id="IPR000515">
    <property type="entry name" value="MetI-like"/>
</dbReference>
<dbReference type="InterPro" id="IPR035906">
    <property type="entry name" value="MetI-like_sf"/>
</dbReference>
<evidence type="ECO:0000256" key="5">
    <source>
        <dbReference type="ARBA" id="ARBA00022989"/>
    </source>
</evidence>
<comment type="caution">
    <text evidence="10">The sequence shown here is derived from an EMBL/GenBank/DDBJ whole genome shotgun (WGS) entry which is preliminary data.</text>
</comment>
<dbReference type="Proteomes" id="UP000602087">
    <property type="component" value="Unassembled WGS sequence"/>
</dbReference>
<keyword evidence="2 7" id="KW-0813">Transport</keyword>
<keyword evidence="4 7" id="KW-0812">Transmembrane</keyword>
<dbReference type="PANTHER" id="PTHR30193">
    <property type="entry name" value="ABC TRANSPORTER PERMEASE PROTEIN"/>
    <property type="match status" value="1"/>
</dbReference>
<sequence>MAHPSAETRARTAAPATAPAGTKPTDTAGTTPPARPRRSRLHRREHRVALAFVAVPLVGFLLFTLYPLAYSIYASMTSWNGLSDPQFIGLDNFTRMFGDPYFLKSLYNTFFLMIGIPIGLVLALTLALALNRKMAGTTFFRTVYYIPVISSLAAIAILWQWAYNGDFGLVNQVLAIFGIDGPNWLMDKDTVKPALIIMAVWKGLGYSMLLYLAAIQSVPRSLYEAAALDGANAFQQFRSITLPMVRPVTFFLVVTSVIAGSQIFIEINIMTPTGGPEFSSATIVWYIWQKAFENLQMGYASAMSVVLGLIVFVITAIQFRVNARNSFSID</sequence>
<dbReference type="Gene3D" id="1.10.3720.10">
    <property type="entry name" value="MetI-like"/>
    <property type="match status" value="1"/>
</dbReference>
<evidence type="ECO:0000256" key="6">
    <source>
        <dbReference type="ARBA" id="ARBA00023136"/>
    </source>
</evidence>
<organism evidence="10 11">
    <name type="scientific">Sanguibacter suaedae</name>
    <dbReference type="NCBI Taxonomy" id="2795737"/>
    <lineage>
        <taxon>Bacteria</taxon>
        <taxon>Bacillati</taxon>
        <taxon>Actinomycetota</taxon>
        <taxon>Actinomycetes</taxon>
        <taxon>Micrococcales</taxon>
        <taxon>Sanguibacteraceae</taxon>
        <taxon>Sanguibacter</taxon>
    </lineage>
</organism>
<evidence type="ECO:0000259" key="9">
    <source>
        <dbReference type="PROSITE" id="PS50928"/>
    </source>
</evidence>
<dbReference type="AlphaFoldDB" id="A0A934I9Q2"/>